<sequence length="601" mass="68199">MSLALIQQLASSDVCCRFCLQHSSDQPLSAIYEPVPSKPSIITINTTIRNVLALLGIQISQNDPYPNLICSTCRNLLFSIEKFKETARESVLALDKARLLREFPTVKFDEVTQASPQEASEEFQVGEIVVEVEECPEKVEEVVPEPELFQEEDSFYLEEAEPTLKEEVDEAATSEYAETEWITYDEEPEEGGCTVEQLEEPNDEDDTETIYLEEELEQENEPEEELNPNQPTKKGNICPICGKTSTAMVVHMRIHTNTRPFICDQCPKAYFTRNKLKVHVESVHFGARPHACEICLKSFALRKTLNAHMQSHLTEADMEFGCDGCPKKFAFRWALEKHRRAVHTGERPFVCTLDGCGKSFASSSNLRQHQKTNAHWSADQPRRDVCGDCGVEFKTKYALRAHRKVAHPAAKVKVVERAEYHAAAANPVGRPPGCPDEAIFNALFRSPWDYVAYCDGSNDAAQDKAFLQQLAASIGFTRQPKALEMFLKRKHAVITERLGMEFLTPKVRCSRNDRNNPASRKRGRRAGCPDEAIFSALSHSPREYFEYRGLDDTAQKRAFLQQLSARIGFKRRPKALSLFLKRKQALIDEKLKLEFVTKQEL</sequence>
<dbReference type="VEuPathDB" id="VectorBase:CPIJ018074"/>
<dbReference type="PANTHER" id="PTHR14003">
    <property type="entry name" value="TRANSCRIPTIONAL REPRESSOR PROTEIN YY"/>
    <property type="match status" value="1"/>
</dbReference>
<dbReference type="VEuPathDB" id="VectorBase:CQUJHB007933"/>
<dbReference type="InterPro" id="IPR013087">
    <property type="entry name" value="Znf_C2H2_type"/>
</dbReference>
<protein>
    <submittedName>
        <fullName evidence="13 14">Uncharacterized protein</fullName>
    </submittedName>
</protein>
<evidence type="ECO:0000313" key="14">
    <source>
        <dbReference type="EnsemblMetazoa" id="CPIJ018074-PA"/>
    </source>
</evidence>
<proteinExistence type="predicted"/>
<evidence type="ECO:0000256" key="1">
    <source>
        <dbReference type="ARBA" id="ARBA00004123"/>
    </source>
</evidence>
<feature type="domain" description="C2H2-type" evidence="11">
    <location>
        <begin position="384"/>
        <end position="412"/>
    </location>
</feature>
<dbReference type="GO" id="GO:0008270">
    <property type="term" value="F:zinc ion binding"/>
    <property type="evidence" value="ECO:0007669"/>
    <property type="project" value="UniProtKB-UniRule"/>
</dbReference>
<keyword evidence="6" id="KW-0805">Transcription regulation</keyword>
<evidence type="ECO:0000256" key="10">
    <source>
        <dbReference type="PROSITE-ProRule" id="PRU01263"/>
    </source>
</evidence>
<dbReference type="EnsemblMetazoa" id="CPIJ018074-RA">
    <property type="protein sequence ID" value="CPIJ018074-PA"/>
    <property type="gene ID" value="CPIJ018074"/>
</dbReference>
<reference evidence="13" key="1">
    <citation type="submission" date="2007-03" db="EMBL/GenBank/DDBJ databases">
        <title>Annotation of Culex pipiens quinquefasciatus.</title>
        <authorList>
            <consortium name="The Broad Institute Genome Sequencing Platform"/>
            <person name="Atkinson P.W."/>
            <person name="Hemingway J."/>
            <person name="Christensen B.M."/>
            <person name="Higgs S."/>
            <person name="Kodira C."/>
            <person name="Hannick L."/>
            <person name="Megy K."/>
            <person name="O'Leary S."/>
            <person name="Pearson M."/>
            <person name="Haas B.J."/>
            <person name="Mauceli E."/>
            <person name="Wortman J.R."/>
            <person name="Lee N.H."/>
            <person name="Guigo R."/>
            <person name="Stanke M."/>
            <person name="Alvarado L."/>
            <person name="Amedeo P."/>
            <person name="Antoine C.H."/>
            <person name="Arensburger P."/>
            <person name="Bidwell S.L."/>
            <person name="Crawford M."/>
            <person name="Camaro F."/>
            <person name="Devon K."/>
            <person name="Engels R."/>
            <person name="Hammond M."/>
            <person name="Howarth C."/>
            <person name="Koehrsen M."/>
            <person name="Lawson D."/>
            <person name="Montgomery P."/>
            <person name="Nene V."/>
            <person name="Nusbaum C."/>
            <person name="Puiu D."/>
            <person name="Romero-Severson J."/>
            <person name="Severson D.W."/>
            <person name="Shumway M."/>
            <person name="Sisk P."/>
            <person name="Stolte C."/>
            <person name="Zeng Q."/>
            <person name="Eisenstadt E."/>
            <person name="Fraser-Liggett C."/>
            <person name="Strausberg R."/>
            <person name="Galagan J."/>
            <person name="Birren B."/>
            <person name="Collins F.H."/>
        </authorList>
    </citation>
    <scope>NUCLEOTIDE SEQUENCE [LARGE SCALE GENOMIC DNA]</scope>
    <source>
        <strain evidence="13">JHB</strain>
    </source>
</reference>
<dbReference type="SUPFAM" id="SSF57667">
    <property type="entry name" value="beta-beta-alpha zinc fingers"/>
    <property type="match status" value="2"/>
</dbReference>
<dbReference type="InterPro" id="IPR012934">
    <property type="entry name" value="Znf_AD"/>
</dbReference>
<dbReference type="EMBL" id="DS232970">
    <property type="protein sequence ID" value="EDS27102.1"/>
    <property type="molecule type" value="Genomic_DNA"/>
</dbReference>
<dbReference type="Pfam" id="PF00096">
    <property type="entry name" value="zf-C2H2"/>
    <property type="match status" value="4"/>
</dbReference>
<keyword evidence="4 9" id="KW-0863">Zinc-finger</keyword>
<dbReference type="Pfam" id="PF07776">
    <property type="entry name" value="zf-AD"/>
    <property type="match status" value="1"/>
</dbReference>
<dbReference type="OMA" id="NSHEAEN"/>
<dbReference type="FunFam" id="3.30.160.60:FF:001289">
    <property type="entry name" value="Zinc finger protein 574"/>
    <property type="match status" value="1"/>
</dbReference>
<dbReference type="FunFam" id="3.30.160.60:FF:000065">
    <property type="entry name" value="B-cell CLL/lymphoma 6, member B"/>
    <property type="match status" value="1"/>
</dbReference>
<evidence type="ECO:0000256" key="8">
    <source>
        <dbReference type="ARBA" id="ARBA00023242"/>
    </source>
</evidence>
<keyword evidence="5 10" id="KW-0862">Zinc</keyword>
<feature type="domain" description="ZAD" evidence="12">
    <location>
        <begin position="14"/>
        <end position="97"/>
    </location>
</feature>
<dbReference type="AlphaFoldDB" id="B0XFY3"/>
<evidence type="ECO:0000259" key="12">
    <source>
        <dbReference type="PROSITE" id="PS51915"/>
    </source>
</evidence>
<gene>
    <name evidence="14" type="primary">6052260</name>
    <name evidence="13" type="ORF">CpipJ_CPIJ018074</name>
</gene>
<dbReference type="HOGENOM" id="CLU_454368_0_0_1"/>
<feature type="binding site" evidence="10">
    <location>
        <position position="70"/>
    </location>
    <ligand>
        <name>Zn(2+)</name>
        <dbReference type="ChEBI" id="CHEBI:29105"/>
    </ligand>
</feature>
<dbReference type="GO" id="GO:0005667">
    <property type="term" value="C:transcription regulator complex"/>
    <property type="evidence" value="ECO:0007669"/>
    <property type="project" value="TreeGrafter"/>
</dbReference>
<dbReference type="FunCoup" id="B0XFY3">
    <property type="interactions" value="547"/>
</dbReference>
<evidence type="ECO:0000256" key="9">
    <source>
        <dbReference type="PROSITE-ProRule" id="PRU00042"/>
    </source>
</evidence>
<dbReference type="Gene3D" id="3.30.160.60">
    <property type="entry name" value="Classic Zinc Finger"/>
    <property type="match status" value="5"/>
</dbReference>
<dbReference type="Gene3D" id="3.40.1800.20">
    <property type="match status" value="1"/>
</dbReference>
<dbReference type="SMART" id="SM00868">
    <property type="entry name" value="zf-AD"/>
    <property type="match status" value="1"/>
</dbReference>
<dbReference type="PANTHER" id="PTHR14003:SF19">
    <property type="entry name" value="YY2 TRANSCRIPTION FACTOR"/>
    <property type="match status" value="1"/>
</dbReference>
<dbReference type="eggNOG" id="KOG1721">
    <property type="taxonomic scope" value="Eukaryota"/>
</dbReference>
<dbReference type="PROSITE" id="PS00028">
    <property type="entry name" value="ZINC_FINGER_C2H2_1"/>
    <property type="match status" value="5"/>
</dbReference>
<dbReference type="KEGG" id="cqu:CpipJ_CPIJ018074"/>
<dbReference type="GO" id="GO:0000978">
    <property type="term" value="F:RNA polymerase II cis-regulatory region sequence-specific DNA binding"/>
    <property type="evidence" value="ECO:0007669"/>
    <property type="project" value="TreeGrafter"/>
</dbReference>
<feature type="domain" description="C2H2-type" evidence="11">
    <location>
        <begin position="349"/>
        <end position="380"/>
    </location>
</feature>
<dbReference type="PROSITE" id="PS50157">
    <property type="entry name" value="ZINC_FINGER_C2H2_2"/>
    <property type="match status" value="5"/>
</dbReference>
<dbReference type="Proteomes" id="UP000002320">
    <property type="component" value="Unassembled WGS sequence"/>
</dbReference>
<dbReference type="GO" id="GO:0000981">
    <property type="term" value="F:DNA-binding transcription factor activity, RNA polymerase II-specific"/>
    <property type="evidence" value="ECO:0007669"/>
    <property type="project" value="TreeGrafter"/>
</dbReference>
<evidence type="ECO:0000256" key="7">
    <source>
        <dbReference type="ARBA" id="ARBA00023163"/>
    </source>
</evidence>
<feature type="domain" description="C2H2-type" evidence="11">
    <location>
        <begin position="290"/>
        <end position="317"/>
    </location>
</feature>
<feature type="binding site" evidence="10">
    <location>
        <position position="16"/>
    </location>
    <ligand>
        <name>Zn(2+)</name>
        <dbReference type="ChEBI" id="CHEBI:29105"/>
    </ligand>
</feature>
<feature type="domain" description="C2H2-type" evidence="11">
    <location>
        <begin position="261"/>
        <end position="289"/>
    </location>
</feature>
<evidence type="ECO:0000313" key="13">
    <source>
        <dbReference type="EMBL" id="EDS27102.1"/>
    </source>
</evidence>
<evidence type="ECO:0000256" key="2">
    <source>
        <dbReference type="ARBA" id="ARBA00022723"/>
    </source>
</evidence>
<organism>
    <name type="scientific">Culex quinquefasciatus</name>
    <name type="common">Southern house mosquito</name>
    <name type="synonym">Culex pungens</name>
    <dbReference type="NCBI Taxonomy" id="7176"/>
    <lineage>
        <taxon>Eukaryota</taxon>
        <taxon>Metazoa</taxon>
        <taxon>Ecdysozoa</taxon>
        <taxon>Arthropoda</taxon>
        <taxon>Hexapoda</taxon>
        <taxon>Insecta</taxon>
        <taxon>Pterygota</taxon>
        <taxon>Neoptera</taxon>
        <taxon>Endopterygota</taxon>
        <taxon>Diptera</taxon>
        <taxon>Nematocera</taxon>
        <taxon>Culicoidea</taxon>
        <taxon>Culicidae</taxon>
        <taxon>Culicinae</taxon>
        <taxon>Culicini</taxon>
        <taxon>Culex</taxon>
        <taxon>Culex</taxon>
    </lineage>
</organism>
<evidence type="ECO:0000313" key="15">
    <source>
        <dbReference type="Proteomes" id="UP000002320"/>
    </source>
</evidence>
<accession>B0XFY3</accession>
<feature type="domain" description="C2H2-type" evidence="11">
    <location>
        <begin position="320"/>
        <end position="348"/>
    </location>
</feature>
<dbReference type="SMART" id="SM00355">
    <property type="entry name" value="ZnF_C2H2"/>
    <property type="match status" value="6"/>
</dbReference>
<keyword evidence="7" id="KW-0804">Transcription</keyword>
<keyword evidence="3" id="KW-0677">Repeat</keyword>
<reference evidence="14" key="2">
    <citation type="submission" date="2021-02" db="UniProtKB">
        <authorList>
            <consortium name="EnsemblMetazoa"/>
        </authorList>
    </citation>
    <scope>IDENTIFICATION</scope>
    <source>
        <strain evidence="14">JHB</strain>
    </source>
</reference>
<dbReference type="InterPro" id="IPR036236">
    <property type="entry name" value="Znf_C2H2_sf"/>
</dbReference>
<dbReference type="STRING" id="7176.B0XFY3"/>
<name>B0XFY3_CULQU</name>
<evidence type="ECO:0000256" key="3">
    <source>
        <dbReference type="ARBA" id="ARBA00022737"/>
    </source>
</evidence>
<dbReference type="OrthoDB" id="6077919at2759"/>
<evidence type="ECO:0000256" key="5">
    <source>
        <dbReference type="ARBA" id="ARBA00022833"/>
    </source>
</evidence>
<dbReference type="PROSITE" id="PS51915">
    <property type="entry name" value="ZAD"/>
    <property type="match status" value="1"/>
</dbReference>
<feature type="binding site" evidence="10">
    <location>
        <position position="73"/>
    </location>
    <ligand>
        <name>Zn(2+)</name>
        <dbReference type="ChEBI" id="CHEBI:29105"/>
    </ligand>
</feature>
<comment type="subcellular location">
    <subcellularLocation>
        <location evidence="1">Nucleus</location>
    </subcellularLocation>
</comment>
<dbReference type="InParanoid" id="B0XFY3"/>
<evidence type="ECO:0000259" key="11">
    <source>
        <dbReference type="PROSITE" id="PS50157"/>
    </source>
</evidence>
<dbReference type="GO" id="GO:0031519">
    <property type="term" value="C:PcG protein complex"/>
    <property type="evidence" value="ECO:0007669"/>
    <property type="project" value="TreeGrafter"/>
</dbReference>
<dbReference type="SUPFAM" id="SSF57716">
    <property type="entry name" value="Glucocorticoid receptor-like (DNA-binding domain)"/>
    <property type="match status" value="1"/>
</dbReference>
<evidence type="ECO:0000256" key="4">
    <source>
        <dbReference type="ARBA" id="ARBA00022771"/>
    </source>
</evidence>
<dbReference type="GO" id="GO:0000785">
    <property type="term" value="C:chromatin"/>
    <property type="evidence" value="ECO:0007669"/>
    <property type="project" value="TreeGrafter"/>
</dbReference>
<evidence type="ECO:0000256" key="6">
    <source>
        <dbReference type="ARBA" id="ARBA00023015"/>
    </source>
</evidence>
<keyword evidence="15" id="KW-1185">Reference proteome</keyword>
<keyword evidence="8" id="KW-0539">Nucleus</keyword>
<feature type="binding site" evidence="10">
    <location>
        <position position="19"/>
    </location>
    <ligand>
        <name>Zn(2+)</name>
        <dbReference type="ChEBI" id="CHEBI:29105"/>
    </ligand>
</feature>
<keyword evidence="2 10" id="KW-0479">Metal-binding</keyword>